<keyword evidence="2" id="KW-1185">Reference proteome</keyword>
<dbReference type="Proteomes" id="UP001148838">
    <property type="component" value="Unassembled WGS sequence"/>
</dbReference>
<protein>
    <submittedName>
        <fullName evidence="1">Uncharacterized protein</fullName>
    </submittedName>
</protein>
<organism evidence="1 2">
    <name type="scientific">Periplaneta americana</name>
    <name type="common">American cockroach</name>
    <name type="synonym">Blatta americana</name>
    <dbReference type="NCBI Taxonomy" id="6978"/>
    <lineage>
        <taxon>Eukaryota</taxon>
        <taxon>Metazoa</taxon>
        <taxon>Ecdysozoa</taxon>
        <taxon>Arthropoda</taxon>
        <taxon>Hexapoda</taxon>
        <taxon>Insecta</taxon>
        <taxon>Pterygota</taxon>
        <taxon>Neoptera</taxon>
        <taxon>Polyneoptera</taxon>
        <taxon>Dictyoptera</taxon>
        <taxon>Blattodea</taxon>
        <taxon>Blattoidea</taxon>
        <taxon>Blattidae</taxon>
        <taxon>Blattinae</taxon>
        <taxon>Periplaneta</taxon>
    </lineage>
</organism>
<evidence type="ECO:0000313" key="1">
    <source>
        <dbReference type="EMBL" id="KAJ4442752.1"/>
    </source>
</evidence>
<name>A0ABQ8T8A6_PERAM</name>
<reference evidence="1 2" key="1">
    <citation type="journal article" date="2022" name="Allergy">
        <title>Genome assembly and annotation of Periplaneta americana reveal a comprehensive cockroach allergen profile.</title>
        <authorList>
            <person name="Wang L."/>
            <person name="Xiong Q."/>
            <person name="Saelim N."/>
            <person name="Wang L."/>
            <person name="Nong W."/>
            <person name="Wan A.T."/>
            <person name="Shi M."/>
            <person name="Liu X."/>
            <person name="Cao Q."/>
            <person name="Hui J.H.L."/>
            <person name="Sookrung N."/>
            <person name="Leung T.F."/>
            <person name="Tungtrongchitr A."/>
            <person name="Tsui S.K.W."/>
        </authorList>
    </citation>
    <scope>NUCLEOTIDE SEQUENCE [LARGE SCALE GENOMIC DNA]</scope>
    <source>
        <strain evidence="1">PWHHKU_190912</strain>
    </source>
</reference>
<comment type="caution">
    <text evidence="1">The sequence shown here is derived from an EMBL/GenBank/DDBJ whole genome shotgun (WGS) entry which is preliminary data.</text>
</comment>
<evidence type="ECO:0000313" key="2">
    <source>
        <dbReference type="Proteomes" id="UP001148838"/>
    </source>
</evidence>
<dbReference type="EMBL" id="JAJSOF020000013">
    <property type="protein sequence ID" value="KAJ4442752.1"/>
    <property type="molecule type" value="Genomic_DNA"/>
</dbReference>
<sequence length="112" mass="12180">MVVEDAIDVTVPGGISIANVTRRRAILLSPHKRETSEPTCFLREKAATLVCAGIPIEKKSHAVISGDLGGHVMKHLPLTPARPIQRSDISVFRCSEKRKPAMEQPGEMKPSS</sequence>
<proteinExistence type="predicted"/>
<accession>A0ABQ8T8A6</accession>
<gene>
    <name evidence="1" type="ORF">ANN_04343</name>
</gene>